<feature type="region of interest" description="Disordered" evidence="3">
    <location>
        <begin position="284"/>
        <end position="310"/>
    </location>
</feature>
<dbReference type="Pfam" id="PF17751">
    <property type="entry name" value="SKICH"/>
    <property type="match status" value="1"/>
</dbReference>
<organism evidence="5 6">
    <name type="scientific">Salmo trutta</name>
    <name type="common">Brown trout</name>
    <dbReference type="NCBI Taxonomy" id="8032"/>
    <lineage>
        <taxon>Eukaryota</taxon>
        <taxon>Metazoa</taxon>
        <taxon>Chordata</taxon>
        <taxon>Craniata</taxon>
        <taxon>Vertebrata</taxon>
        <taxon>Euteleostomi</taxon>
        <taxon>Actinopterygii</taxon>
        <taxon>Neopterygii</taxon>
        <taxon>Teleostei</taxon>
        <taxon>Protacanthopterygii</taxon>
        <taxon>Salmoniformes</taxon>
        <taxon>Salmonidae</taxon>
        <taxon>Salmoninae</taxon>
        <taxon>Salmo</taxon>
    </lineage>
</organism>
<keyword evidence="1 2" id="KW-0175">Coiled coil</keyword>
<dbReference type="Proteomes" id="UP000472277">
    <property type="component" value="Chromosome 10"/>
</dbReference>
<dbReference type="Gene3D" id="2.60.40.2840">
    <property type="match status" value="1"/>
</dbReference>
<gene>
    <name evidence="5" type="primary">LOC115201033</name>
</gene>
<evidence type="ECO:0000256" key="3">
    <source>
        <dbReference type="SAM" id="MobiDB-lite"/>
    </source>
</evidence>
<feature type="region of interest" description="Disordered" evidence="3">
    <location>
        <begin position="548"/>
        <end position="578"/>
    </location>
</feature>
<evidence type="ECO:0000259" key="4">
    <source>
        <dbReference type="Pfam" id="PF17751"/>
    </source>
</evidence>
<protein>
    <submittedName>
        <fullName evidence="5">Calcium binding and coiled-coil domain 2</fullName>
    </submittedName>
</protein>
<evidence type="ECO:0000256" key="2">
    <source>
        <dbReference type="SAM" id="Coils"/>
    </source>
</evidence>
<dbReference type="InterPro" id="IPR041611">
    <property type="entry name" value="SKICH"/>
</dbReference>
<dbReference type="GeneTree" id="ENSGT00950000183025"/>
<reference evidence="5" key="2">
    <citation type="submission" date="2025-09" db="UniProtKB">
        <authorList>
            <consortium name="Ensembl"/>
        </authorList>
    </citation>
    <scope>IDENTIFICATION</scope>
</reference>
<feature type="compositionally biased region" description="Basic and acidic residues" evidence="3">
    <location>
        <begin position="284"/>
        <end position="307"/>
    </location>
</feature>
<dbReference type="AlphaFoldDB" id="A0A673Y2Y8"/>
<sequence>MESFETAANMGSSTNLSQVVFQEIPNSYVSNVALTCCYTLTAAIQPNPRDWVGIFKVGWRTTKDYHTFVWVEPSLDLIGLEPVRKQVLFTAYYLPKDDAAFYQFCYVDSKDQVRGASTPFCFKTPGEQSTDCSLENDLLVIITQEKVEQREREKEELVMELGQLKEQNETLRSALKEQQQEIDHLKMSNEELYQADGNTENKRENARKHEELTQNTKLMDDSHRGQEEQVEKSEREKEELTMELGQLKEQNETLTCALKEQQQETDHLKESKKELVQLVRELEQQQENTREHEELAKNAKSLDESQRGQESLTPIHETYLVNIVSKHVTATLTTICEKYEQALIKIKQLKKEREELKGKVEVQSVEIAQLSPRLKESEQESHKLKDHIQLLQVDLQSSKKEKEKLQDLKTENKALRRSLSEQEQQPLQMVDIDWKEQYQALLGQLEEARTQLHKELQVSNNTRKRAEQAERELEELKECMESTAMTSDQTKQKSSKLEMQLSELNEIIEEKENMAEIAKVEKEELSRENQDLKRDIERLRKEFDDVQAAAVPMQHPNPYGSSTDPTANKEQQQQQEALADSLHFGNPYETPGTATNLEEEFSLECRHCHESFPGITQDELELHEHSHRACPFCTLICDGMEQALYEDHVYSHEV</sequence>
<dbReference type="PANTHER" id="PTHR31915">
    <property type="entry name" value="SKICH DOMAIN-CONTAINING PROTEIN"/>
    <property type="match status" value="1"/>
</dbReference>
<feature type="compositionally biased region" description="Polar residues" evidence="3">
    <location>
        <begin position="559"/>
        <end position="576"/>
    </location>
</feature>
<accession>A0A673Y2Y8</accession>
<feature type="region of interest" description="Disordered" evidence="3">
    <location>
        <begin position="196"/>
        <end position="239"/>
    </location>
</feature>
<keyword evidence="6" id="KW-1185">Reference proteome</keyword>
<name>A0A673Y2Y8_SALTR</name>
<reference evidence="5" key="1">
    <citation type="submission" date="2025-08" db="UniProtKB">
        <authorList>
            <consortium name="Ensembl"/>
        </authorList>
    </citation>
    <scope>IDENTIFICATION</scope>
</reference>
<feature type="compositionally biased region" description="Basic and acidic residues" evidence="3">
    <location>
        <begin position="199"/>
        <end position="239"/>
    </location>
</feature>
<dbReference type="PANTHER" id="PTHR31915:SF10">
    <property type="entry name" value="CALCIUM-BINDING AND COILED-COIL DOMAIN 2"/>
    <property type="match status" value="1"/>
</dbReference>
<dbReference type="InterPro" id="IPR051002">
    <property type="entry name" value="UBA_autophagy_assoc_protein"/>
</dbReference>
<dbReference type="Ensembl" id="ENSSTUT00000030182.1">
    <property type="protein sequence ID" value="ENSSTUP00000028839.1"/>
    <property type="gene ID" value="ENSSTUG00000012356.1"/>
</dbReference>
<evidence type="ECO:0000313" key="5">
    <source>
        <dbReference type="Ensembl" id="ENSSTUP00000028839.1"/>
    </source>
</evidence>
<proteinExistence type="predicted"/>
<evidence type="ECO:0000256" key="1">
    <source>
        <dbReference type="ARBA" id="ARBA00023054"/>
    </source>
</evidence>
<feature type="coiled-coil region" evidence="2">
    <location>
        <begin position="147"/>
        <end position="195"/>
    </location>
</feature>
<evidence type="ECO:0000313" key="6">
    <source>
        <dbReference type="Proteomes" id="UP000472277"/>
    </source>
</evidence>
<feature type="domain" description="SKICH" evidence="4">
    <location>
        <begin position="19"/>
        <end position="122"/>
    </location>
</feature>